<keyword evidence="2" id="KW-1185">Reference proteome</keyword>
<protein>
    <submittedName>
        <fullName evidence="1">Uncharacterized protein</fullName>
    </submittedName>
</protein>
<dbReference type="EMBL" id="ANOG01000775">
    <property type="protein sequence ID" value="EMI17618.1"/>
    <property type="molecule type" value="Genomic_DNA"/>
</dbReference>
<evidence type="ECO:0000313" key="2">
    <source>
        <dbReference type="Proteomes" id="UP000011991"/>
    </source>
</evidence>
<dbReference type="AlphaFoldDB" id="M5RDR4"/>
<evidence type="ECO:0000313" key="1">
    <source>
        <dbReference type="EMBL" id="EMI17618.1"/>
    </source>
</evidence>
<reference evidence="1 2" key="1">
    <citation type="journal article" date="2013" name="Mar. Genomics">
        <title>Expression of sulfatases in Rhodopirellula baltica and the diversity of sulfatases in the genus Rhodopirellula.</title>
        <authorList>
            <person name="Wegner C.E."/>
            <person name="Richter-Heitmann T."/>
            <person name="Klindworth A."/>
            <person name="Klockow C."/>
            <person name="Richter M."/>
            <person name="Achstetter T."/>
            <person name="Glockner F.O."/>
            <person name="Harder J."/>
        </authorList>
    </citation>
    <scope>NUCLEOTIDE SEQUENCE [LARGE SCALE GENOMIC DNA]</scope>
    <source>
        <strain evidence="1 2">SM1</strain>
    </source>
</reference>
<dbReference type="OrthoDB" id="9776077at2"/>
<organism evidence="1 2">
    <name type="scientific">Rhodopirellula maiorica SM1</name>
    <dbReference type="NCBI Taxonomy" id="1265738"/>
    <lineage>
        <taxon>Bacteria</taxon>
        <taxon>Pseudomonadati</taxon>
        <taxon>Planctomycetota</taxon>
        <taxon>Planctomycetia</taxon>
        <taxon>Pirellulales</taxon>
        <taxon>Pirellulaceae</taxon>
        <taxon>Novipirellula</taxon>
    </lineage>
</organism>
<proteinExistence type="predicted"/>
<accession>M5RDR4</accession>
<sequence>MDVLYFLKHSRCDDLEIRFSLRSVAQNFPDAGKVWIFGDCPAFLSDDKTLVEHVPHDYIASLLGFRTPITNFFQLQLAASLIPELSQEYLWFCDDFMVLSPLTMDAARTVRYLEDLDQVQQCRSGLWLDSLWRTYDILKREGYPRLNYETHVPTYFRRKWVLDAYNQFCDWVTHDRFLGMLGPTAILNHAHANGRFQPVDLLAEMTRAGFYKKTFHFEDIEQTSTDKLFMSFDDHAFNPNMLRFLLKHFPAPCRFEKHSDLNEMNGLPTAEESYLQTVAYVGR</sequence>
<name>M5RDR4_9BACT</name>
<dbReference type="PATRIC" id="fig|1265738.3.peg.5466"/>
<dbReference type="Proteomes" id="UP000011991">
    <property type="component" value="Unassembled WGS sequence"/>
</dbReference>
<gene>
    <name evidence="1" type="ORF">RMSM_05461</name>
</gene>
<comment type="caution">
    <text evidence="1">The sequence shown here is derived from an EMBL/GenBank/DDBJ whole genome shotgun (WGS) entry which is preliminary data.</text>
</comment>
<dbReference type="RefSeq" id="WP_008703214.1">
    <property type="nucleotide sequence ID" value="NZ_ANOG01000775.1"/>
</dbReference>